<evidence type="ECO:0000313" key="3">
    <source>
        <dbReference type="EMBL" id="TSC92831.1"/>
    </source>
</evidence>
<sequence length="68" mass="7287">MKKKWVIIIGIIIIVIVAIYWILKRNNILADSTTGNAISSALPSGYGTKSLSYSGSNTNSADSNSAER</sequence>
<evidence type="ECO:0000256" key="2">
    <source>
        <dbReference type="SAM" id="Phobius"/>
    </source>
</evidence>
<evidence type="ECO:0000256" key="1">
    <source>
        <dbReference type="SAM" id="MobiDB-lite"/>
    </source>
</evidence>
<accession>A0A554LIY7</accession>
<dbReference type="Proteomes" id="UP000316495">
    <property type="component" value="Unassembled WGS sequence"/>
</dbReference>
<reference evidence="3 4" key="1">
    <citation type="submission" date="2017-07" db="EMBL/GenBank/DDBJ databases">
        <title>Mechanisms for carbon and nitrogen cycling indicate functional differentiation within the Candidate Phyla Radiation.</title>
        <authorList>
            <person name="Danczak R.E."/>
            <person name="Johnston M.D."/>
            <person name="Kenah C."/>
            <person name="Slattery M."/>
            <person name="Wrighton K.C."/>
            <person name="Wilkins M.J."/>
        </authorList>
    </citation>
    <scope>NUCLEOTIDE SEQUENCE [LARGE SCALE GENOMIC DNA]</scope>
    <source>
        <strain evidence="3">Athens1014_28</strain>
    </source>
</reference>
<dbReference type="EMBL" id="VMGN01000061">
    <property type="protein sequence ID" value="TSC92831.1"/>
    <property type="molecule type" value="Genomic_DNA"/>
</dbReference>
<comment type="caution">
    <text evidence="3">The sequence shown here is derived from an EMBL/GenBank/DDBJ whole genome shotgun (WGS) entry which is preliminary data.</text>
</comment>
<proteinExistence type="predicted"/>
<feature type="region of interest" description="Disordered" evidence="1">
    <location>
        <begin position="45"/>
        <end position="68"/>
    </location>
</feature>
<organism evidence="3 4">
    <name type="scientific">Candidatus Berkelbacteria bacterium Athens1014_28</name>
    <dbReference type="NCBI Taxonomy" id="2017145"/>
    <lineage>
        <taxon>Bacteria</taxon>
        <taxon>Candidatus Berkelbacteria</taxon>
    </lineage>
</organism>
<protein>
    <submittedName>
        <fullName evidence="3">Uncharacterized protein</fullName>
    </submittedName>
</protein>
<gene>
    <name evidence="3" type="ORF">Athens101428_788</name>
</gene>
<keyword evidence="2" id="KW-1133">Transmembrane helix</keyword>
<keyword evidence="2" id="KW-0472">Membrane</keyword>
<name>A0A554LIY7_9BACT</name>
<dbReference type="AlphaFoldDB" id="A0A554LIY7"/>
<keyword evidence="2" id="KW-0812">Transmembrane</keyword>
<feature type="transmembrane region" description="Helical" evidence="2">
    <location>
        <begin position="6"/>
        <end position="23"/>
    </location>
</feature>
<evidence type="ECO:0000313" key="4">
    <source>
        <dbReference type="Proteomes" id="UP000316495"/>
    </source>
</evidence>